<comment type="subunit">
    <text evidence="1">Homodimer.</text>
</comment>
<dbReference type="Gene3D" id="3.40.50.12500">
    <property type="match status" value="1"/>
</dbReference>
<dbReference type="GO" id="GO:0050076">
    <property type="term" value="F:maleate isomerase activity"/>
    <property type="evidence" value="ECO:0007669"/>
    <property type="project" value="UniProtKB-UniRule"/>
</dbReference>
<name>M9RMK9_9RHOB</name>
<dbReference type="eggNOG" id="COG3473">
    <property type="taxonomic scope" value="Bacteria"/>
</dbReference>
<dbReference type="HAMAP" id="MF_00943">
    <property type="entry name" value="Maleate_isomerase"/>
    <property type="match status" value="1"/>
</dbReference>
<dbReference type="InterPro" id="IPR028615">
    <property type="entry name" value="Maleate_isomerase"/>
</dbReference>
<dbReference type="KEGG" id="oar:OA238_c08150"/>
<evidence type="ECO:0000313" key="2">
    <source>
        <dbReference type="EMBL" id="AGI71030.1"/>
    </source>
</evidence>
<dbReference type="Proteomes" id="UP000004688">
    <property type="component" value="Chromosome"/>
</dbReference>
<comment type="miscellaneous">
    <text evidence="1">Reaction is initiated by nucleophilic attack of cysteine at the double bond, yielding a covalent succinylcysteine-like intermediate.</text>
</comment>
<feature type="binding site" evidence="1">
    <location>
        <position position="136"/>
    </location>
    <ligand>
        <name>substrate</name>
    </ligand>
</feature>
<comment type="similarity">
    <text evidence="1">Belongs to the maleate isomerase family.</text>
</comment>
<comment type="function">
    <text evidence="1">Catalyzes cis-trans isomerization of the C2-C3 double bond in maleate to yield fumarate.</text>
</comment>
<feature type="binding site" evidence="1">
    <location>
        <position position="166"/>
    </location>
    <ligand>
        <name>substrate</name>
    </ligand>
</feature>
<evidence type="ECO:0000313" key="3">
    <source>
        <dbReference type="Proteomes" id="UP000004688"/>
    </source>
</evidence>
<feature type="binding site" evidence="1">
    <location>
        <begin position="198"/>
        <end position="199"/>
    </location>
    <ligand>
        <name>substrate</name>
    </ligand>
</feature>
<organism evidence="2 3">
    <name type="scientific">Octadecabacter arcticus 238</name>
    <dbReference type="NCBI Taxonomy" id="391616"/>
    <lineage>
        <taxon>Bacteria</taxon>
        <taxon>Pseudomonadati</taxon>
        <taxon>Pseudomonadota</taxon>
        <taxon>Alphaproteobacteria</taxon>
        <taxon>Rhodobacterales</taxon>
        <taxon>Roseobacteraceae</taxon>
        <taxon>Octadecabacter</taxon>
    </lineage>
</organism>
<reference evidence="2 3" key="1">
    <citation type="journal article" date="2013" name="PLoS ONE">
        <title>Poles Apart: Arctic and Antarctic Octadecabacter strains Share High Genome Plasticity and a New Type of Xanthorhodopsin.</title>
        <authorList>
            <person name="Vollmers J."/>
            <person name="Voget S."/>
            <person name="Dietrich S."/>
            <person name="Gollnow K."/>
            <person name="Smits M."/>
            <person name="Meyer K."/>
            <person name="Brinkhoff T."/>
            <person name="Simon M."/>
            <person name="Daniel R."/>
        </authorList>
    </citation>
    <scope>NUCLEOTIDE SEQUENCE [LARGE SCALE GENOMIC DNA]</scope>
    <source>
        <strain evidence="2 3">238</strain>
    </source>
</reference>
<sequence length="249" mass="26499">MKSFRVGQIVPSSNVTMETEIPALLSARGQVHPETFTFHSSRMRMKKVTAEELKAMDGDSDRCAMELSDARVDVLGYACLVAIMSMGHGYHRESAKRLGQVTKDNDAEAPVITSAGALVDGLHAMGAKKVVVVAPYMKPLAEMVVEYIRAEGIEVTTWRALEISDNLAVAAHDPMNLPGIVAEMDTSDVDAVVLSACVQMPSLRAVPMAEAVTGKPVVTAAIATTWAMLKALDLDTLVPGGGALLSGKY</sequence>
<feature type="active site" description="Proton donor" evidence="1">
    <location>
        <position position="197"/>
    </location>
</feature>
<protein>
    <recommendedName>
        <fullName evidence="1">Maleate isomerase</fullName>
        <ecNumber evidence="1">5.2.1.1</ecNumber>
    </recommendedName>
    <alternativeName>
        <fullName evidence="1">Maleate cis-trans isomerase</fullName>
    </alternativeName>
</protein>
<proteinExistence type="inferred from homology"/>
<accession>M9RMK9</accession>
<keyword evidence="1" id="KW-0413">Isomerase</keyword>
<feature type="binding site" evidence="1">
    <location>
        <begin position="79"/>
        <end position="81"/>
    </location>
    <ligand>
        <name>substrate</name>
    </ligand>
</feature>
<comment type="catalytic activity">
    <reaction evidence="1">
        <text>maleate = fumarate</text>
        <dbReference type="Rhea" id="RHEA:13169"/>
        <dbReference type="ChEBI" id="CHEBI:29806"/>
        <dbReference type="ChEBI" id="CHEBI:30780"/>
        <dbReference type="EC" id="5.2.1.1"/>
    </reaction>
</comment>
<dbReference type="HOGENOM" id="CLU_068086_0_0_5"/>
<dbReference type="PANTHER" id="PTHR40267">
    <property type="entry name" value="BLR3294 PROTEIN"/>
    <property type="match status" value="1"/>
</dbReference>
<keyword evidence="3" id="KW-1185">Reference proteome</keyword>
<dbReference type="Pfam" id="PF17645">
    <property type="entry name" value="Amdase"/>
    <property type="match status" value="1"/>
</dbReference>
<evidence type="ECO:0000256" key="1">
    <source>
        <dbReference type="HAMAP-Rule" id="MF_00943"/>
    </source>
</evidence>
<dbReference type="STRING" id="391616.OA238_c08150"/>
<feature type="active site" description="Nucleophile" evidence="1">
    <location>
        <position position="79"/>
    </location>
</feature>
<dbReference type="PANTHER" id="PTHR40267:SF1">
    <property type="entry name" value="BLR3294 PROTEIN"/>
    <property type="match status" value="1"/>
</dbReference>
<dbReference type="EMBL" id="CP003742">
    <property type="protein sequence ID" value="AGI71030.1"/>
    <property type="molecule type" value="Genomic_DNA"/>
</dbReference>
<dbReference type="InterPro" id="IPR053714">
    <property type="entry name" value="Iso_Racemase_Enz_sf"/>
</dbReference>
<feature type="modified residue" description="S-(2-succinyl)cysteine" evidence="1">
    <location>
        <position position="79"/>
    </location>
</feature>
<gene>
    <name evidence="1" type="primary">maiA</name>
    <name evidence="2" type="ORF">OA238_c08150</name>
</gene>
<dbReference type="InterPro" id="IPR026286">
    <property type="entry name" value="MaiA/AMDase"/>
</dbReference>
<dbReference type="AlphaFoldDB" id="M9RMK9"/>
<feature type="binding site" evidence="1">
    <location>
        <position position="14"/>
    </location>
    <ligand>
        <name>substrate</name>
    </ligand>
</feature>
<dbReference type="PIRSF" id="PIRSF015736">
    <property type="entry name" value="MI"/>
    <property type="match status" value="1"/>
</dbReference>
<dbReference type="EC" id="5.2.1.1" evidence="1"/>